<evidence type="ECO:0000313" key="4">
    <source>
        <dbReference type="EMBL" id="MBB3040357.1"/>
    </source>
</evidence>
<feature type="transmembrane region" description="Helical" evidence="2">
    <location>
        <begin position="93"/>
        <end position="115"/>
    </location>
</feature>
<sequence length="297" mass="30768">MDHCAKCGYELGVGRYCTNCGHPVDAEPTWRTDTAERPRVAPATPPPDEPPPPAWTPPPPARFPLYADEADPAEQTMHAAPVAPTASHRRRPWGLWVAGAAVLLLVAMVGVLLVVGGDDPSSTVEEPASGATSDTGDGGGSGVGNLASAASVSVPATAGPGQDVDGKPVAYDGENMLDGVPETAWRMPGDGTGAEIVVTLTEESRLRSVGLINGYAKSAADRDWYHGNRRIEQVEWAFDDGTTVTQELGDSTGVQSVDVDVSTTTVTLRLLAVSKPGSGPSARDFTAISDLSLVGTS</sequence>
<keyword evidence="5" id="KW-1185">Reference proteome</keyword>
<gene>
    <name evidence="4" type="ORF">FHU40_000158</name>
</gene>
<dbReference type="AlphaFoldDB" id="A0A7W4VRB9"/>
<dbReference type="InterPro" id="IPR057561">
    <property type="entry name" value="NADase_transloc"/>
</dbReference>
<keyword evidence="2" id="KW-1133">Transmembrane helix</keyword>
<feature type="compositionally biased region" description="Basic and acidic residues" evidence="1">
    <location>
        <begin position="26"/>
        <end position="39"/>
    </location>
</feature>
<evidence type="ECO:0000259" key="3">
    <source>
        <dbReference type="Pfam" id="PF25302"/>
    </source>
</evidence>
<name>A0A7W4VRB9_9ACTN</name>
<protein>
    <recommendedName>
        <fullName evidence="3">NAD glycohydrolase translocation F5/8 type C domain-containing protein</fullName>
    </recommendedName>
</protein>
<evidence type="ECO:0000313" key="5">
    <source>
        <dbReference type="Proteomes" id="UP000589626"/>
    </source>
</evidence>
<keyword evidence="2" id="KW-0812">Transmembrane</keyword>
<keyword evidence="2" id="KW-0472">Membrane</keyword>
<dbReference type="Proteomes" id="UP000589626">
    <property type="component" value="Unassembled WGS sequence"/>
</dbReference>
<proteinExistence type="predicted"/>
<dbReference type="InterPro" id="IPR008979">
    <property type="entry name" value="Galactose-bd-like_sf"/>
</dbReference>
<feature type="region of interest" description="Disordered" evidence="1">
    <location>
        <begin position="120"/>
        <end position="175"/>
    </location>
</feature>
<feature type="domain" description="NAD glycohydrolase translocation F5/8 type C" evidence="3">
    <location>
        <begin position="169"/>
        <end position="290"/>
    </location>
</feature>
<feature type="compositionally biased region" description="Low complexity" evidence="1">
    <location>
        <begin position="144"/>
        <end position="154"/>
    </location>
</feature>
<evidence type="ECO:0000256" key="2">
    <source>
        <dbReference type="SAM" id="Phobius"/>
    </source>
</evidence>
<dbReference type="RefSeq" id="WP_183590400.1">
    <property type="nucleotide sequence ID" value="NZ_JACHWR010000001.1"/>
</dbReference>
<reference evidence="4 5" key="1">
    <citation type="submission" date="2020-08" db="EMBL/GenBank/DDBJ databases">
        <title>Sequencing the genomes of 1000 actinobacteria strains.</title>
        <authorList>
            <person name="Klenk H.-P."/>
        </authorList>
    </citation>
    <scope>NUCLEOTIDE SEQUENCE [LARGE SCALE GENOMIC DNA]</scope>
    <source>
        <strain evidence="4 5">DSM 105498</strain>
    </source>
</reference>
<accession>A0A7W4VRB9</accession>
<feature type="region of interest" description="Disordered" evidence="1">
    <location>
        <begin position="26"/>
        <end position="59"/>
    </location>
</feature>
<dbReference type="SUPFAM" id="SSF49785">
    <property type="entry name" value="Galactose-binding domain-like"/>
    <property type="match status" value="1"/>
</dbReference>
<dbReference type="NCBIfam" id="NF047619">
    <property type="entry name" value="NADase_discoid"/>
    <property type="match status" value="1"/>
</dbReference>
<dbReference type="Pfam" id="PF25302">
    <property type="entry name" value="NADase_transloc"/>
    <property type="match status" value="1"/>
</dbReference>
<comment type="caution">
    <text evidence="4">The sequence shown here is derived from an EMBL/GenBank/DDBJ whole genome shotgun (WGS) entry which is preliminary data.</text>
</comment>
<organism evidence="4 5">
    <name type="scientific">Nocardioides soli</name>
    <dbReference type="NCBI Taxonomy" id="1036020"/>
    <lineage>
        <taxon>Bacteria</taxon>
        <taxon>Bacillati</taxon>
        <taxon>Actinomycetota</taxon>
        <taxon>Actinomycetes</taxon>
        <taxon>Propionibacteriales</taxon>
        <taxon>Nocardioidaceae</taxon>
        <taxon>Nocardioides</taxon>
    </lineage>
</organism>
<feature type="compositionally biased region" description="Pro residues" evidence="1">
    <location>
        <begin position="43"/>
        <end position="59"/>
    </location>
</feature>
<evidence type="ECO:0000256" key="1">
    <source>
        <dbReference type="SAM" id="MobiDB-lite"/>
    </source>
</evidence>
<dbReference type="EMBL" id="JACHWR010000001">
    <property type="protein sequence ID" value="MBB3040357.1"/>
    <property type="molecule type" value="Genomic_DNA"/>
</dbReference>